<gene>
    <name evidence="3" type="ORF">OCV88_12180</name>
</gene>
<dbReference type="EMBL" id="JAOQJQ010000005">
    <property type="protein sequence ID" value="MCU6763075.1"/>
    <property type="molecule type" value="Genomic_DNA"/>
</dbReference>
<evidence type="ECO:0000259" key="2">
    <source>
        <dbReference type="Pfam" id="PF13349"/>
    </source>
</evidence>
<accession>A0ABT2TLI8</accession>
<feature type="transmembrane region" description="Helical" evidence="1">
    <location>
        <begin position="7"/>
        <end position="28"/>
    </location>
</feature>
<name>A0ABT2TLI8_9FIRM</name>
<keyword evidence="1" id="KW-1133">Transmembrane helix</keyword>
<proteinExistence type="predicted"/>
<protein>
    <submittedName>
        <fullName evidence="3">DUF4097 domain-containing protein</fullName>
    </submittedName>
</protein>
<reference evidence="3 4" key="1">
    <citation type="journal article" date="2021" name="ISME Commun">
        <title>Automated analysis of genomic sequences facilitates high-throughput and comprehensive description of bacteria.</title>
        <authorList>
            <person name="Hitch T.C.A."/>
        </authorList>
    </citation>
    <scope>NUCLEOTIDE SEQUENCE [LARGE SCALE GENOMIC DNA]</scope>
    <source>
        <strain evidence="3 4">Sanger_109</strain>
    </source>
</reference>
<evidence type="ECO:0000313" key="4">
    <source>
        <dbReference type="Proteomes" id="UP001652442"/>
    </source>
</evidence>
<comment type="caution">
    <text evidence="3">The sequence shown here is derived from an EMBL/GenBank/DDBJ whole genome shotgun (WGS) entry which is preliminary data.</text>
</comment>
<dbReference type="InterPro" id="IPR025164">
    <property type="entry name" value="Toastrack_DUF4097"/>
</dbReference>
<dbReference type="Gene3D" id="2.160.20.120">
    <property type="match status" value="1"/>
</dbReference>
<dbReference type="Proteomes" id="UP001652442">
    <property type="component" value="Unassembled WGS sequence"/>
</dbReference>
<dbReference type="Pfam" id="PF13349">
    <property type="entry name" value="DUF4097"/>
    <property type="match status" value="1"/>
</dbReference>
<keyword evidence="1" id="KW-0812">Transmembrane</keyword>
<feature type="domain" description="DUF4097" evidence="2">
    <location>
        <begin position="87"/>
        <end position="282"/>
    </location>
</feature>
<evidence type="ECO:0000256" key="1">
    <source>
        <dbReference type="SAM" id="Phobius"/>
    </source>
</evidence>
<evidence type="ECO:0000313" key="3">
    <source>
        <dbReference type="EMBL" id="MCU6763075.1"/>
    </source>
</evidence>
<keyword evidence="1" id="KW-0472">Membrane</keyword>
<sequence length="316" mass="33967">MKRFTKWCLISAFILVIIGVILVGTAAVKGFSWISLKEGQRAGTFQVGPFDVSVTGPFGVRVGVHQEQEYSGKGTDLKSYTFDKNEIKELKLDVGAGDVEIREGSNLDDTITVAVDTRYADYDVVQNQNTLTIEKGSFKVNIGLSNRHYGPDVLITVPKDIYFETMDFSVGAGDLTVQAAMMADICSLRTGAGDLEYTGDLTVNKSAEFTVNSGDITLDELLCAGSLNASCGAGDFDISGTVQGDLNASCGVGDMSIELLGEPDQYNYVLSCGAGDLTVNGNSYTSLKHELNLKNNDNLPDIYLDCGAGDLYFRLD</sequence>
<keyword evidence="4" id="KW-1185">Reference proteome</keyword>
<dbReference type="RefSeq" id="WP_158425730.1">
    <property type="nucleotide sequence ID" value="NZ_JAOQJQ010000005.1"/>
</dbReference>
<organism evidence="3 4">
    <name type="scientific">Brotonthovivens ammoniilytica</name>
    <dbReference type="NCBI Taxonomy" id="2981725"/>
    <lineage>
        <taxon>Bacteria</taxon>
        <taxon>Bacillati</taxon>
        <taxon>Bacillota</taxon>
        <taxon>Clostridia</taxon>
        <taxon>Lachnospirales</taxon>
        <taxon>Lachnospiraceae</taxon>
        <taxon>Brotonthovivens</taxon>
    </lineage>
</organism>